<dbReference type="EMBL" id="CM007381">
    <property type="protein sequence ID" value="ONK79743.1"/>
    <property type="molecule type" value="Genomic_DNA"/>
</dbReference>
<dbReference type="Gramene" id="ONK79743">
    <property type="protein sequence ID" value="ONK79743"/>
    <property type="gene ID" value="A4U43_C01F9620"/>
</dbReference>
<dbReference type="AlphaFoldDB" id="A0A5P1FPU8"/>
<reference evidence="3" key="1">
    <citation type="journal article" date="2017" name="Nat. Commun.">
        <title>The asparagus genome sheds light on the origin and evolution of a young Y chromosome.</title>
        <authorList>
            <person name="Harkess A."/>
            <person name="Zhou J."/>
            <person name="Xu C."/>
            <person name="Bowers J.E."/>
            <person name="Van der Hulst R."/>
            <person name="Ayyampalayam S."/>
            <person name="Mercati F."/>
            <person name="Riccardi P."/>
            <person name="McKain M.R."/>
            <person name="Kakrana A."/>
            <person name="Tang H."/>
            <person name="Ray J."/>
            <person name="Groenendijk J."/>
            <person name="Arikit S."/>
            <person name="Mathioni S.M."/>
            <person name="Nakano M."/>
            <person name="Shan H."/>
            <person name="Telgmann-Rauber A."/>
            <person name="Kanno A."/>
            <person name="Yue Z."/>
            <person name="Chen H."/>
            <person name="Li W."/>
            <person name="Chen Y."/>
            <person name="Xu X."/>
            <person name="Zhang Y."/>
            <person name="Luo S."/>
            <person name="Chen H."/>
            <person name="Gao J."/>
            <person name="Mao Z."/>
            <person name="Pires J.C."/>
            <person name="Luo M."/>
            <person name="Kudrna D."/>
            <person name="Wing R.A."/>
            <person name="Meyers B.C."/>
            <person name="Yi K."/>
            <person name="Kong H."/>
            <person name="Lavrijsen P."/>
            <person name="Sunseri F."/>
            <person name="Falavigna A."/>
            <person name="Ye Y."/>
            <person name="Leebens-Mack J.H."/>
            <person name="Chen G."/>
        </authorList>
    </citation>
    <scope>NUCLEOTIDE SEQUENCE [LARGE SCALE GENOMIC DNA]</scope>
    <source>
        <strain evidence="3">cv. DH0086</strain>
    </source>
</reference>
<feature type="region of interest" description="Disordered" evidence="1">
    <location>
        <begin position="11"/>
        <end position="44"/>
    </location>
</feature>
<protein>
    <submittedName>
        <fullName evidence="2">Uncharacterized protein</fullName>
    </submittedName>
</protein>
<evidence type="ECO:0000313" key="2">
    <source>
        <dbReference type="EMBL" id="ONK79743.1"/>
    </source>
</evidence>
<evidence type="ECO:0000313" key="3">
    <source>
        <dbReference type="Proteomes" id="UP000243459"/>
    </source>
</evidence>
<proteinExistence type="predicted"/>
<feature type="compositionally biased region" description="Basic and acidic residues" evidence="1">
    <location>
        <begin position="19"/>
        <end position="37"/>
    </location>
</feature>
<sequence>MLRKMLLFRASVSTSSESQRQDEFRSKARALQTKEGESIESGGPATIREDLWAPSAEVNSDAKAYQNKAIENRDDICVLVGTDRATGEGAEQIDDSIAAMDMEGDLRPHKTGLLELGRESYNKKYKAKVYKH</sequence>
<dbReference type="Proteomes" id="UP000243459">
    <property type="component" value="Chromosome 1"/>
</dbReference>
<keyword evidence="3" id="KW-1185">Reference proteome</keyword>
<evidence type="ECO:0000256" key="1">
    <source>
        <dbReference type="SAM" id="MobiDB-lite"/>
    </source>
</evidence>
<name>A0A5P1FPU8_ASPOF</name>
<gene>
    <name evidence="2" type="ORF">A4U43_C01F9620</name>
</gene>
<organism evidence="2 3">
    <name type="scientific">Asparagus officinalis</name>
    <name type="common">Garden asparagus</name>
    <dbReference type="NCBI Taxonomy" id="4686"/>
    <lineage>
        <taxon>Eukaryota</taxon>
        <taxon>Viridiplantae</taxon>
        <taxon>Streptophyta</taxon>
        <taxon>Embryophyta</taxon>
        <taxon>Tracheophyta</taxon>
        <taxon>Spermatophyta</taxon>
        <taxon>Magnoliopsida</taxon>
        <taxon>Liliopsida</taxon>
        <taxon>Asparagales</taxon>
        <taxon>Asparagaceae</taxon>
        <taxon>Asparagoideae</taxon>
        <taxon>Asparagus</taxon>
    </lineage>
</organism>
<accession>A0A5P1FPU8</accession>